<keyword evidence="1" id="KW-0732">Signal</keyword>
<dbReference type="InterPro" id="IPR026444">
    <property type="entry name" value="Secre_tail"/>
</dbReference>
<name>A0ABW0E6H6_9BACT</name>
<keyword evidence="4" id="KW-1185">Reference proteome</keyword>
<dbReference type="PROSITE" id="PS51257">
    <property type="entry name" value="PROKAR_LIPOPROTEIN"/>
    <property type="match status" value="1"/>
</dbReference>
<organism evidence="3 4">
    <name type="scientific">Adhaeribacter terreus</name>
    <dbReference type="NCBI Taxonomy" id="529703"/>
    <lineage>
        <taxon>Bacteria</taxon>
        <taxon>Pseudomonadati</taxon>
        <taxon>Bacteroidota</taxon>
        <taxon>Cytophagia</taxon>
        <taxon>Cytophagales</taxon>
        <taxon>Hymenobacteraceae</taxon>
        <taxon>Adhaeribacter</taxon>
    </lineage>
</organism>
<comment type="caution">
    <text evidence="3">The sequence shown here is derived from an EMBL/GenBank/DDBJ whole genome shotgun (WGS) entry which is preliminary data.</text>
</comment>
<gene>
    <name evidence="3" type="ORF">ACFPIB_01480</name>
</gene>
<protein>
    <submittedName>
        <fullName evidence="3">T9SS type A sorting domain-containing protein</fullName>
    </submittedName>
</protein>
<dbReference type="EMBL" id="JBHSKT010000001">
    <property type="protein sequence ID" value="MFC5269261.1"/>
    <property type="molecule type" value="Genomic_DNA"/>
</dbReference>
<dbReference type="Proteomes" id="UP001596161">
    <property type="component" value="Unassembled WGS sequence"/>
</dbReference>
<evidence type="ECO:0000313" key="3">
    <source>
        <dbReference type="EMBL" id="MFC5269261.1"/>
    </source>
</evidence>
<feature type="chain" id="PRO_5046242255" evidence="1">
    <location>
        <begin position="21"/>
        <end position="216"/>
    </location>
</feature>
<dbReference type="RefSeq" id="WP_378015642.1">
    <property type="nucleotide sequence ID" value="NZ_JBHSKT010000001.1"/>
</dbReference>
<evidence type="ECO:0000256" key="1">
    <source>
        <dbReference type="SAM" id="SignalP"/>
    </source>
</evidence>
<dbReference type="NCBIfam" id="TIGR04183">
    <property type="entry name" value="Por_Secre_tail"/>
    <property type="match status" value="1"/>
</dbReference>
<proteinExistence type="predicted"/>
<sequence>MKKLLLLLCLVAGFSGCAFAQTTFSFDSIWAPPYICQASEFDVEVFGIVADGSIQYGTQSFSVSNDTIYARFNFISGAGPAMPYPLYRIINVPAPSIFGQYKVVAQGIFNGQVQQTITSRISICSGVSGIQETAKKVLPIKLFPNPAQEFLNLETAEIHSPALVATIKDLTGKTLLTEKLQPNRKNQLSIAALPAGIYVLQLQSEEGLVVRKFMKQ</sequence>
<feature type="signal peptide" evidence="1">
    <location>
        <begin position="1"/>
        <end position="20"/>
    </location>
</feature>
<reference evidence="4" key="1">
    <citation type="journal article" date="2019" name="Int. J. Syst. Evol. Microbiol.">
        <title>The Global Catalogue of Microorganisms (GCM) 10K type strain sequencing project: providing services to taxonomists for standard genome sequencing and annotation.</title>
        <authorList>
            <consortium name="The Broad Institute Genomics Platform"/>
            <consortium name="The Broad Institute Genome Sequencing Center for Infectious Disease"/>
            <person name="Wu L."/>
            <person name="Ma J."/>
        </authorList>
    </citation>
    <scope>NUCLEOTIDE SEQUENCE [LARGE SCALE GENOMIC DNA]</scope>
    <source>
        <strain evidence="4">KACC 12602</strain>
    </source>
</reference>
<accession>A0ABW0E6H6</accession>
<evidence type="ECO:0000259" key="2">
    <source>
        <dbReference type="Pfam" id="PF18962"/>
    </source>
</evidence>
<dbReference type="Pfam" id="PF18962">
    <property type="entry name" value="Por_Secre_tail"/>
    <property type="match status" value="1"/>
</dbReference>
<evidence type="ECO:0000313" key="4">
    <source>
        <dbReference type="Proteomes" id="UP001596161"/>
    </source>
</evidence>
<feature type="domain" description="Secretion system C-terminal sorting" evidence="2">
    <location>
        <begin position="142"/>
        <end position="213"/>
    </location>
</feature>